<evidence type="ECO:0000256" key="1">
    <source>
        <dbReference type="SAM" id="Phobius"/>
    </source>
</evidence>
<dbReference type="OrthoDB" id="7948803at2"/>
<reference evidence="3 4" key="1">
    <citation type="submission" date="2019-07" db="EMBL/GenBank/DDBJ databases">
        <title>Full genome sequence of Devosia sp. Gsoil 520.</title>
        <authorList>
            <person name="Im W.-T."/>
        </authorList>
    </citation>
    <scope>NUCLEOTIDE SEQUENCE [LARGE SCALE GENOMIC DNA]</scope>
    <source>
        <strain evidence="3 4">Gsoil 520</strain>
    </source>
</reference>
<gene>
    <name evidence="3" type="ORF">FPZ08_01405</name>
</gene>
<proteinExistence type="predicted"/>
<feature type="transmembrane region" description="Helical" evidence="1">
    <location>
        <begin position="117"/>
        <end position="136"/>
    </location>
</feature>
<feature type="transmembrane region" description="Helical" evidence="1">
    <location>
        <begin position="75"/>
        <end position="97"/>
    </location>
</feature>
<evidence type="ECO:0000259" key="2">
    <source>
        <dbReference type="Pfam" id="PF07331"/>
    </source>
</evidence>
<sequence>MKRSIPMDSVLGLLFALAGAAILQQALNMHPLPGMNVGPGLFPSIVGGAMALMGVALTIQGWVVRDVPEEDAPPLVTWFAIGIVAAIAAVIFVMPYLGFLVAGTIFSVVIVLLSRGGWLPALIFSPIATATIYYLFTMALRVPLPRGLLG</sequence>
<dbReference type="KEGG" id="dea:FPZ08_01405"/>
<protein>
    <submittedName>
        <fullName evidence="3">Tripartite tricarboxylate transporter TctB family protein</fullName>
    </submittedName>
</protein>
<feature type="transmembrane region" description="Helical" evidence="1">
    <location>
        <begin position="41"/>
        <end position="63"/>
    </location>
</feature>
<feature type="domain" description="DUF1468" evidence="2">
    <location>
        <begin position="11"/>
        <end position="145"/>
    </location>
</feature>
<dbReference type="AlphaFoldDB" id="A0A5B8LMM2"/>
<organism evidence="3 4">
    <name type="scientific">Devosia ginsengisoli</name>
    <dbReference type="NCBI Taxonomy" id="400770"/>
    <lineage>
        <taxon>Bacteria</taxon>
        <taxon>Pseudomonadati</taxon>
        <taxon>Pseudomonadota</taxon>
        <taxon>Alphaproteobacteria</taxon>
        <taxon>Hyphomicrobiales</taxon>
        <taxon>Devosiaceae</taxon>
        <taxon>Devosia</taxon>
    </lineage>
</organism>
<dbReference type="InterPro" id="IPR009936">
    <property type="entry name" value="DUF1468"/>
</dbReference>
<keyword evidence="1" id="KW-0812">Transmembrane</keyword>
<dbReference type="Proteomes" id="UP000315364">
    <property type="component" value="Chromosome"/>
</dbReference>
<name>A0A5B8LMM2_9HYPH</name>
<dbReference type="EMBL" id="CP042304">
    <property type="protein sequence ID" value="QDZ09517.1"/>
    <property type="molecule type" value="Genomic_DNA"/>
</dbReference>
<evidence type="ECO:0000313" key="3">
    <source>
        <dbReference type="EMBL" id="QDZ09517.1"/>
    </source>
</evidence>
<keyword evidence="4" id="KW-1185">Reference proteome</keyword>
<keyword evidence="1" id="KW-1133">Transmembrane helix</keyword>
<dbReference type="Pfam" id="PF07331">
    <property type="entry name" value="TctB"/>
    <property type="match status" value="1"/>
</dbReference>
<evidence type="ECO:0000313" key="4">
    <source>
        <dbReference type="Proteomes" id="UP000315364"/>
    </source>
</evidence>
<keyword evidence="1" id="KW-0472">Membrane</keyword>
<accession>A0A5B8LMM2</accession>
<dbReference type="RefSeq" id="WP_146288328.1">
    <property type="nucleotide sequence ID" value="NZ_CP042304.1"/>
</dbReference>